<keyword evidence="3" id="KW-1185">Reference proteome</keyword>
<proteinExistence type="predicted"/>
<dbReference type="SUPFAM" id="SSF52218">
    <property type="entry name" value="Flavoproteins"/>
    <property type="match status" value="1"/>
</dbReference>
<evidence type="ECO:0000259" key="1">
    <source>
        <dbReference type="Pfam" id="PF03358"/>
    </source>
</evidence>
<comment type="caution">
    <text evidence="2">The sequence shown here is derived from an EMBL/GenBank/DDBJ whole genome shotgun (WGS) entry which is preliminary data.</text>
</comment>
<dbReference type="Pfam" id="PF03358">
    <property type="entry name" value="FMN_red"/>
    <property type="match status" value="1"/>
</dbReference>
<protein>
    <recommendedName>
        <fullName evidence="1">NADPH-dependent FMN reductase-like domain-containing protein</fullName>
    </recommendedName>
</protein>
<evidence type="ECO:0000313" key="2">
    <source>
        <dbReference type="EMBL" id="GGL43100.1"/>
    </source>
</evidence>
<feature type="domain" description="NADPH-dependent FMN reductase-like" evidence="1">
    <location>
        <begin position="8"/>
        <end position="135"/>
    </location>
</feature>
<dbReference type="AlphaFoldDB" id="A0A917RYZ8"/>
<accession>A0A917RYZ8</accession>
<dbReference type="GO" id="GO:0005829">
    <property type="term" value="C:cytosol"/>
    <property type="evidence" value="ECO:0007669"/>
    <property type="project" value="TreeGrafter"/>
</dbReference>
<name>A0A917RYZ8_9NOCA</name>
<dbReference type="Gene3D" id="3.40.50.360">
    <property type="match status" value="1"/>
</dbReference>
<dbReference type="PANTHER" id="PTHR30543">
    <property type="entry name" value="CHROMATE REDUCTASE"/>
    <property type="match status" value="1"/>
</dbReference>
<dbReference type="GO" id="GO:0010181">
    <property type="term" value="F:FMN binding"/>
    <property type="evidence" value="ECO:0007669"/>
    <property type="project" value="TreeGrafter"/>
</dbReference>
<dbReference type="InterPro" id="IPR029039">
    <property type="entry name" value="Flavoprotein-like_sf"/>
</dbReference>
<dbReference type="Proteomes" id="UP000638263">
    <property type="component" value="Unassembled WGS sequence"/>
</dbReference>
<dbReference type="InterPro" id="IPR050712">
    <property type="entry name" value="NAD(P)H-dep_reductase"/>
</dbReference>
<dbReference type="InterPro" id="IPR005025">
    <property type="entry name" value="FMN_Rdtase-like_dom"/>
</dbReference>
<reference evidence="2" key="2">
    <citation type="submission" date="2020-09" db="EMBL/GenBank/DDBJ databases">
        <authorList>
            <person name="Sun Q."/>
            <person name="Zhou Y."/>
        </authorList>
    </citation>
    <scope>NUCLEOTIDE SEQUENCE</scope>
    <source>
        <strain evidence="2">CGMCC 4.3508</strain>
    </source>
</reference>
<dbReference type="EMBL" id="BMMH01000032">
    <property type="protein sequence ID" value="GGL43100.1"/>
    <property type="molecule type" value="Genomic_DNA"/>
</dbReference>
<dbReference type="PANTHER" id="PTHR30543:SF21">
    <property type="entry name" value="NAD(P)H-DEPENDENT FMN REDUCTASE LOT6"/>
    <property type="match status" value="1"/>
</dbReference>
<organism evidence="2 3">
    <name type="scientific">Nocardia jinanensis</name>
    <dbReference type="NCBI Taxonomy" id="382504"/>
    <lineage>
        <taxon>Bacteria</taxon>
        <taxon>Bacillati</taxon>
        <taxon>Actinomycetota</taxon>
        <taxon>Actinomycetes</taxon>
        <taxon>Mycobacteriales</taxon>
        <taxon>Nocardiaceae</taxon>
        <taxon>Nocardia</taxon>
    </lineage>
</organism>
<gene>
    <name evidence="2" type="ORF">GCM10011588_67350</name>
</gene>
<sequence length="191" mass="19950">MRHCVTVVLLVSGSTRVGSTNSTALRTVRAVAPDGVEARWYGGLAELPAFVPDAAEPAHPAVLDLRRQLAAADAVLFCTPEYAGTLPGSLKNLLDWTVGTGDLYGKPVAWLTVVATGRGTGATAALASVLGYLGADVDEAICARLPLSRTDIGEDGLVASPEFRAGAADVVRRLVGHRRSFDNGRIDDGIR</sequence>
<evidence type="ECO:0000313" key="3">
    <source>
        <dbReference type="Proteomes" id="UP000638263"/>
    </source>
</evidence>
<reference evidence="2" key="1">
    <citation type="journal article" date="2014" name="Int. J. Syst. Evol. Microbiol.">
        <title>Complete genome sequence of Corynebacterium casei LMG S-19264T (=DSM 44701T), isolated from a smear-ripened cheese.</title>
        <authorList>
            <consortium name="US DOE Joint Genome Institute (JGI-PGF)"/>
            <person name="Walter F."/>
            <person name="Albersmeier A."/>
            <person name="Kalinowski J."/>
            <person name="Ruckert C."/>
        </authorList>
    </citation>
    <scope>NUCLEOTIDE SEQUENCE</scope>
    <source>
        <strain evidence="2">CGMCC 4.3508</strain>
    </source>
</reference>
<dbReference type="GO" id="GO:0016491">
    <property type="term" value="F:oxidoreductase activity"/>
    <property type="evidence" value="ECO:0007669"/>
    <property type="project" value="InterPro"/>
</dbReference>